<feature type="region of interest" description="Disordered" evidence="1">
    <location>
        <begin position="205"/>
        <end position="234"/>
    </location>
</feature>
<feature type="compositionally biased region" description="Basic and acidic residues" evidence="1">
    <location>
        <begin position="221"/>
        <end position="234"/>
    </location>
</feature>
<gene>
    <name evidence="2" type="ORF">B296_00002449</name>
</gene>
<sequence length="234" mass="26985">MVAGLQRLRIGRSREMATTVTVEQDGSDGLKQRWQRCKEARSCLSGMKTRWHRWTRRGPGTTVLDPQAREEVIFFVDEEEMKLVQLQAADEALICHGCDLIDATLEAFETRMEDKLRALFVGFKLGRSLSPMRSQHGESSDRKENPPEKEEQATELSYQRMRVDFLDGKTETRWDGFRAWSDTSEERLNQEDRRTKVIARLVALRLSTPSSTSRPPQPKKLSRELRDRSAKGLC</sequence>
<proteinExistence type="predicted"/>
<feature type="compositionally biased region" description="Basic and acidic residues" evidence="1">
    <location>
        <begin position="135"/>
        <end position="152"/>
    </location>
</feature>
<feature type="region of interest" description="Disordered" evidence="1">
    <location>
        <begin position="130"/>
        <end position="157"/>
    </location>
</feature>
<reference evidence="2 3" key="1">
    <citation type="journal article" date="2014" name="Agronomy (Basel)">
        <title>A Draft Genome Sequence for Ensete ventricosum, the Drought-Tolerant Tree Against Hunger.</title>
        <authorList>
            <person name="Harrison J."/>
            <person name="Moore K.A."/>
            <person name="Paszkiewicz K."/>
            <person name="Jones T."/>
            <person name="Grant M."/>
            <person name="Ambacheew D."/>
            <person name="Muzemil S."/>
            <person name="Studholme D.J."/>
        </authorList>
    </citation>
    <scope>NUCLEOTIDE SEQUENCE [LARGE SCALE GENOMIC DNA]</scope>
</reference>
<dbReference type="EMBL" id="AMZH03011113">
    <property type="protein sequence ID" value="RRT53501.1"/>
    <property type="molecule type" value="Genomic_DNA"/>
</dbReference>
<evidence type="ECO:0000313" key="2">
    <source>
        <dbReference type="EMBL" id="RRT53501.1"/>
    </source>
</evidence>
<accession>A0A426YP63</accession>
<comment type="caution">
    <text evidence="2">The sequence shown here is derived from an EMBL/GenBank/DDBJ whole genome shotgun (WGS) entry which is preliminary data.</text>
</comment>
<protein>
    <submittedName>
        <fullName evidence="2">Uncharacterized protein</fullName>
    </submittedName>
</protein>
<organism evidence="2 3">
    <name type="scientific">Ensete ventricosum</name>
    <name type="common">Abyssinian banana</name>
    <name type="synonym">Musa ensete</name>
    <dbReference type="NCBI Taxonomy" id="4639"/>
    <lineage>
        <taxon>Eukaryota</taxon>
        <taxon>Viridiplantae</taxon>
        <taxon>Streptophyta</taxon>
        <taxon>Embryophyta</taxon>
        <taxon>Tracheophyta</taxon>
        <taxon>Spermatophyta</taxon>
        <taxon>Magnoliopsida</taxon>
        <taxon>Liliopsida</taxon>
        <taxon>Zingiberales</taxon>
        <taxon>Musaceae</taxon>
        <taxon>Ensete</taxon>
    </lineage>
</organism>
<dbReference type="AlphaFoldDB" id="A0A426YP63"/>
<name>A0A426YP63_ENSVE</name>
<evidence type="ECO:0000256" key="1">
    <source>
        <dbReference type="SAM" id="MobiDB-lite"/>
    </source>
</evidence>
<evidence type="ECO:0000313" key="3">
    <source>
        <dbReference type="Proteomes" id="UP000287651"/>
    </source>
</evidence>
<dbReference type="Proteomes" id="UP000287651">
    <property type="component" value="Unassembled WGS sequence"/>
</dbReference>
<feature type="compositionally biased region" description="Low complexity" evidence="1">
    <location>
        <begin position="205"/>
        <end position="214"/>
    </location>
</feature>